<evidence type="ECO:0000313" key="3">
    <source>
        <dbReference type="Proteomes" id="UP000222611"/>
    </source>
</evidence>
<gene>
    <name evidence="2" type="primary">dnaC</name>
    <name evidence="2" type="ORF">SpT152_022</name>
</gene>
<dbReference type="KEGG" id="vg:65070918"/>
<dbReference type="EMBL" id="KX827369">
    <property type="protein sequence ID" value="APD19837.1"/>
    <property type="molecule type" value="Genomic_DNA"/>
</dbReference>
<dbReference type="CDD" id="cd00984">
    <property type="entry name" value="DnaB_C"/>
    <property type="match status" value="1"/>
</dbReference>
<dbReference type="GO" id="GO:0003678">
    <property type="term" value="F:DNA helicase activity"/>
    <property type="evidence" value="ECO:0007669"/>
    <property type="project" value="InterPro"/>
</dbReference>
<feature type="domain" description="SF4 helicase" evidence="1">
    <location>
        <begin position="151"/>
        <end position="414"/>
    </location>
</feature>
<protein>
    <submittedName>
        <fullName evidence="2">Replicative DNA helicase</fullName>
    </submittedName>
</protein>
<evidence type="ECO:0000259" key="1">
    <source>
        <dbReference type="PROSITE" id="PS51199"/>
    </source>
</evidence>
<accession>A0A1J0MF36</accession>
<dbReference type="Proteomes" id="UP000222611">
    <property type="component" value="Segment"/>
</dbReference>
<organism evidence="2 3">
    <name type="scientific">Staphylococcus phage SpT152</name>
    <dbReference type="NCBI Taxonomy" id="1913446"/>
    <lineage>
        <taxon>Viruses</taxon>
        <taxon>Duplodnaviria</taxon>
        <taxon>Heunggongvirae</taxon>
        <taxon>Uroviricota</taxon>
        <taxon>Caudoviricetes</taxon>
        <taxon>Coventryvirus</taxon>
        <taxon>Coventryvirus SpT152</taxon>
    </lineage>
</organism>
<keyword evidence="2" id="KW-0067">ATP-binding</keyword>
<dbReference type="GO" id="GO:0006260">
    <property type="term" value="P:DNA replication"/>
    <property type="evidence" value="ECO:0007669"/>
    <property type="project" value="InterPro"/>
</dbReference>
<proteinExistence type="predicted"/>
<dbReference type="Gene3D" id="3.40.50.300">
    <property type="entry name" value="P-loop containing nucleotide triphosphate hydrolases"/>
    <property type="match status" value="1"/>
</dbReference>
<dbReference type="InterPro" id="IPR007694">
    <property type="entry name" value="DNA_helicase_DnaB-like_C"/>
</dbReference>
<dbReference type="Pfam" id="PF03796">
    <property type="entry name" value="DnaB_C"/>
    <property type="match status" value="1"/>
</dbReference>
<dbReference type="PANTHER" id="PTHR30153:SF2">
    <property type="entry name" value="REPLICATIVE DNA HELICASE"/>
    <property type="match status" value="1"/>
</dbReference>
<evidence type="ECO:0000313" key="2">
    <source>
        <dbReference type="EMBL" id="APD19837.1"/>
    </source>
</evidence>
<dbReference type="GeneID" id="65070918"/>
<keyword evidence="2" id="KW-0547">Nucleotide-binding</keyword>
<dbReference type="SUPFAM" id="SSF52540">
    <property type="entry name" value="P-loop containing nucleoside triphosphate hydrolases"/>
    <property type="match status" value="1"/>
</dbReference>
<keyword evidence="3" id="KW-1185">Reference proteome</keyword>
<keyword evidence="2" id="KW-0347">Helicase</keyword>
<dbReference type="InterPro" id="IPR027417">
    <property type="entry name" value="P-loop_NTPase"/>
</dbReference>
<keyword evidence="2" id="KW-0378">Hydrolase</keyword>
<dbReference type="GO" id="GO:0005524">
    <property type="term" value="F:ATP binding"/>
    <property type="evidence" value="ECO:0007669"/>
    <property type="project" value="InterPro"/>
</dbReference>
<reference evidence="2 3" key="1">
    <citation type="submission" date="2016-09" db="EMBL/GenBank/DDBJ databases">
        <title>Whole-genome sequencing of Staphylococcus pseudintermedius phages.</title>
        <authorList>
            <person name="Breteau M."/>
            <person name="Kot W."/>
            <person name="Vogensen F.K."/>
            <person name="Moodley A."/>
            <person name="Wellington E.M.H."/>
            <person name="Hodgson D.A."/>
        </authorList>
    </citation>
    <scope>NUCLEOTIDE SEQUENCE [LARGE SCALE GENOMIC DNA]</scope>
</reference>
<dbReference type="RefSeq" id="YP_010081921.1">
    <property type="nucleotide sequence ID" value="NC_055024.1"/>
</dbReference>
<sequence length="414" mass="47477">MIDRLSTEEAILANLMKNPDLFPKFKLRTDMFVDEDIRKIIDYIKDVGVVNPNEIYFKCRDDKDFVDVKRFTQISKSNGTDRMFFMDDQINLLDDYITRKAIEGSQNFLSNPSKKDFVYLLDELNSLKDITIEKSNKTDEFLSQVMESVLSDEPPQTIHTGFGKLDGLIHGFERGQLNVIAARPSMGKTGLALNTMWNIAKRGYEVSFFSLETTGDIVIKRMIAMIEAISLSDIKRPFELGTEKTSKVMEGINKIKQHKINIYDESHLTPSRIREQAAKPSDKPQVIFIDYLQLMESDAPTNDRRVDVEKISRDLKIIANETGCIIVLLSQLNRGVESRNDKRPMMSDLKESGGIEADASMIFMLYRDDYYNRDEAQQESSDMSELEVIVSKNKDGATGTVKFQYYKATQRFFT</sequence>
<dbReference type="PROSITE" id="PS51199">
    <property type="entry name" value="SF4_HELICASE"/>
    <property type="match status" value="1"/>
</dbReference>
<dbReference type="PANTHER" id="PTHR30153">
    <property type="entry name" value="REPLICATIVE DNA HELICASE DNAB"/>
    <property type="match status" value="1"/>
</dbReference>
<name>A0A1J0MF36_9CAUD</name>